<dbReference type="InterPro" id="IPR046335">
    <property type="entry name" value="LacI/GalR-like_sensor"/>
</dbReference>
<dbReference type="CDD" id="cd01392">
    <property type="entry name" value="HTH_LacI"/>
    <property type="match status" value="1"/>
</dbReference>
<proteinExistence type="predicted"/>
<dbReference type="Pfam" id="PF13377">
    <property type="entry name" value="Peripla_BP_3"/>
    <property type="match status" value="1"/>
</dbReference>
<dbReference type="PANTHER" id="PTHR30146">
    <property type="entry name" value="LACI-RELATED TRANSCRIPTIONAL REPRESSOR"/>
    <property type="match status" value="1"/>
</dbReference>
<dbReference type="CDD" id="cd06267">
    <property type="entry name" value="PBP1_LacI_sugar_binding-like"/>
    <property type="match status" value="1"/>
</dbReference>
<dbReference type="Gene3D" id="1.10.260.40">
    <property type="entry name" value="lambda repressor-like DNA-binding domains"/>
    <property type="match status" value="1"/>
</dbReference>
<dbReference type="SMART" id="SM00354">
    <property type="entry name" value="HTH_LACI"/>
    <property type="match status" value="1"/>
</dbReference>
<sequence>MATIRDVARLAGVSAGTVSNVLNRPSYVRSETRDRVMQAIAELDFVPDQRSRQFRPGRTRTIGIAVAELGNPFFVDVALGAEEVCREHDLGVVLCNSAYDPIRESHNLDLLVQQRVQGIIISPVDENSSRLEMLKDRGVPMVFVDRVGDDRDVWSVVVDDREGGRLAARHLVNRGHRRIAFLGHPHRSPKVKLRYQGARDVVDQSAGDITLELVSASSWTVEEGRRVGALLAARQEDKRPTAVFCANDMLAMGLTQELLRAGLDVPGDIAVIGYDDIEWAPLGAVPLTTIAQPREVLGRTAVEMMIRLIDRSEPLPEANHIVLKPELVVRESA</sequence>
<dbReference type="EMBL" id="CP035037">
    <property type="protein sequence ID" value="QAB18930.1"/>
    <property type="molecule type" value="Genomic_DNA"/>
</dbReference>
<gene>
    <name evidence="5" type="ORF">Leucomu_14315</name>
</gene>
<dbReference type="PROSITE" id="PS00356">
    <property type="entry name" value="HTH_LACI_1"/>
    <property type="match status" value="1"/>
</dbReference>
<dbReference type="InterPro" id="IPR000843">
    <property type="entry name" value="HTH_LacI"/>
</dbReference>
<name>A0ABX5QJ26_9MICO</name>
<organism evidence="5 6">
    <name type="scientific">Leucobacter muris</name>
    <dbReference type="NCBI Taxonomy" id="1935379"/>
    <lineage>
        <taxon>Bacteria</taxon>
        <taxon>Bacillati</taxon>
        <taxon>Actinomycetota</taxon>
        <taxon>Actinomycetes</taxon>
        <taxon>Micrococcales</taxon>
        <taxon>Microbacteriaceae</taxon>
        <taxon>Leucobacter</taxon>
    </lineage>
</organism>
<dbReference type="SUPFAM" id="SSF53822">
    <property type="entry name" value="Periplasmic binding protein-like I"/>
    <property type="match status" value="1"/>
</dbReference>
<accession>A0ABX5QJ26</accession>
<evidence type="ECO:0000256" key="1">
    <source>
        <dbReference type="ARBA" id="ARBA00023015"/>
    </source>
</evidence>
<dbReference type="RefSeq" id="WP_017883960.1">
    <property type="nucleotide sequence ID" value="NZ_CP035037.1"/>
</dbReference>
<dbReference type="Proteomes" id="UP000285768">
    <property type="component" value="Chromosome"/>
</dbReference>
<dbReference type="Gene3D" id="3.40.50.2300">
    <property type="match status" value="2"/>
</dbReference>
<keyword evidence="2" id="KW-0238">DNA-binding</keyword>
<evidence type="ECO:0000256" key="3">
    <source>
        <dbReference type="ARBA" id="ARBA00023163"/>
    </source>
</evidence>
<reference evidence="5 6" key="1">
    <citation type="submission" date="2019-01" db="EMBL/GenBank/DDBJ databases">
        <title>Leucobacter muris sp. nov. isolated from the nose of a laboratory mouse.</title>
        <authorList>
            <person name="Benga L."/>
            <person name="Sproeer C."/>
            <person name="Schumann P."/>
            <person name="Verbarg S."/>
            <person name="Bunk B."/>
            <person name="Engelhardt E."/>
            <person name="Benten P.M."/>
            <person name="Sager M."/>
        </authorList>
    </citation>
    <scope>NUCLEOTIDE SEQUENCE [LARGE SCALE GENOMIC DNA]</scope>
    <source>
        <strain evidence="5 6">DSM 101948</strain>
    </source>
</reference>
<dbReference type="PANTHER" id="PTHR30146:SF109">
    <property type="entry name" value="HTH-TYPE TRANSCRIPTIONAL REGULATOR GALS"/>
    <property type="match status" value="1"/>
</dbReference>
<keyword evidence="6" id="KW-1185">Reference proteome</keyword>
<evidence type="ECO:0000313" key="5">
    <source>
        <dbReference type="EMBL" id="QAB18930.1"/>
    </source>
</evidence>
<evidence type="ECO:0000259" key="4">
    <source>
        <dbReference type="PROSITE" id="PS50932"/>
    </source>
</evidence>
<keyword evidence="3" id="KW-0804">Transcription</keyword>
<protein>
    <submittedName>
        <fullName evidence="5">LacI family transcriptional regulator</fullName>
    </submittedName>
</protein>
<feature type="domain" description="HTH lacI-type" evidence="4">
    <location>
        <begin position="2"/>
        <end position="56"/>
    </location>
</feature>
<dbReference type="SUPFAM" id="SSF47413">
    <property type="entry name" value="lambda repressor-like DNA-binding domains"/>
    <property type="match status" value="1"/>
</dbReference>
<dbReference type="PRINTS" id="PR00036">
    <property type="entry name" value="HTHLACI"/>
</dbReference>
<evidence type="ECO:0000313" key="6">
    <source>
        <dbReference type="Proteomes" id="UP000285768"/>
    </source>
</evidence>
<evidence type="ECO:0000256" key="2">
    <source>
        <dbReference type="ARBA" id="ARBA00023125"/>
    </source>
</evidence>
<dbReference type="Pfam" id="PF00356">
    <property type="entry name" value="LacI"/>
    <property type="match status" value="1"/>
</dbReference>
<dbReference type="PROSITE" id="PS50932">
    <property type="entry name" value="HTH_LACI_2"/>
    <property type="match status" value="1"/>
</dbReference>
<dbReference type="InterPro" id="IPR010982">
    <property type="entry name" value="Lambda_DNA-bd_dom_sf"/>
</dbReference>
<keyword evidence="1" id="KW-0805">Transcription regulation</keyword>
<dbReference type="InterPro" id="IPR028082">
    <property type="entry name" value="Peripla_BP_I"/>
</dbReference>